<proteinExistence type="predicted"/>
<protein>
    <submittedName>
        <fullName evidence="3">Uncharacterized protein</fullName>
    </submittedName>
</protein>
<reference evidence="3 4" key="1">
    <citation type="submission" date="2019-07" db="EMBL/GenBank/DDBJ databases">
        <title>Draft genome assembly of a fouling barnacle, Amphibalanus amphitrite (Darwin, 1854): The first reference genome for Thecostraca.</title>
        <authorList>
            <person name="Kim W."/>
        </authorList>
    </citation>
    <scope>NUCLEOTIDE SEQUENCE [LARGE SCALE GENOMIC DNA]</scope>
    <source>
        <strain evidence="3">SNU_AA5</strain>
        <tissue evidence="3">Soma without cirri and trophi</tissue>
    </source>
</reference>
<name>A0A6A4VFR6_AMPAM</name>
<keyword evidence="2" id="KW-0812">Transmembrane</keyword>
<keyword evidence="2" id="KW-0472">Membrane</keyword>
<comment type="caution">
    <text evidence="3">The sequence shown here is derived from an EMBL/GenBank/DDBJ whole genome shotgun (WGS) entry which is preliminary data.</text>
</comment>
<accession>A0A6A4VFR6</accession>
<sequence>MFIAPVYGRWRCAVGAAVTVCLVVTALLVSGVIVLPFKTNHETEPSQWIAEDLTSQPQPGCDCVWRVGCVQYRWQVNLTDAWHGCGIEQLSDRRQRGRSLRLRVVGHVREAFFADYLRQRLGASPVQEGCRLVSTGPGEKVLGKEEDNQVVAKDGGQTCVNVYQTNDIRLEYKLLGLMSEDIFNYVGHLKQECETQGCEADLLIISGGASELLNSTFLESFEGVRRFQRHFKRLLPLLFELVTGHGMQVVWKVHEPVTDELIADTSMVRNDLLQEYNALIMEQTVSITHSSWNRREYNDLLQEYNALIMEQTREYNDLLQEYNALIMEQTIRSPLRVWTSHMLMKLRHIEDCAGLQDTDQLNSADWRCEEEWVAGDRAHREYADALFNSVCHNVVRMPENPCCSA</sequence>
<evidence type="ECO:0000313" key="4">
    <source>
        <dbReference type="Proteomes" id="UP000440578"/>
    </source>
</evidence>
<evidence type="ECO:0000256" key="1">
    <source>
        <dbReference type="SAM" id="Coils"/>
    </source>
</evidence>
<keyword evidence="2" id="KW-1133">Transmembrane helix</keyword>
<organism evidence="3 4">
    <name type="scientific">Amphibalanus amphitrite</name>
    <name type="common">Striped barnacle</name>
    <name type="synonym">Balanus amphitrite</name>
    <dbReference type="NCBI Taxonomy" id="1232801"/>
    <lineage>
        <taxon>Eukaryota</taxon>
        <taxon>Metazoa</taxon>
        <taxon>Ecdysozoa</taxon>
        <taxon>Arthropoda</taxon>
        <taxon>Crustacea</taxon>
        <taxon>Multicrustacea</taxon>
        <taxon>Cirripedia</taxon>
        <taxon>Thoracica</taxon>
        <taxon>Thoracicalcarea</taxon>
        <taxon>Balanomorpha</taxon>
        <taxon>Balanoidea</taxon>
        <taxon>Balanidae</taxon>
        <taxon>Amphibalaninae</taxon>
        <taxon>Amphibalanus</taxon>
    </lineage>
</organism>
<feature type="coiled-coil region" evidence="1">
    <location>
        <begin position="294"/>
        <end position="328"/>
    </location>
</feature>
<keyword evidence="1" id="KW-0175">Coiled coil</keyword>
<dbReference type="Proteomes" id="UP000440578">
    <property type="component" value="Unassembled WGS sequence"/>
</dbReference>
<feature type="transmembrane region" description="Helical" evidence="2">
    <location>
        <begin position="12"/>
        <end position="37"/>
    </location>
</feature>
<keyword evidence="4" id="KW-1185">Reference proteome</keyword>
<dbReference type="EMBL" id="VIIS01002118">
    <property type="protein sequence ID" value="KAF0288311.1"/>
    <property type="molecule type" value="Genomic_DNA"/>
</dbReference>
<evidence type="ECO:0000256" key="2">
    <source>
        <dbReference type="SAM" id="Phobius"/>
    </source>
</evidence>
<gene>
    <name evidence="3" type="ORF">FJT64_013298</name>
</gene>
<evidence type="ECO:0000313" key="3">
    <source>
        <dbReference type="EMBL" id="KAF0288311.1"/>
    </source>
</evidence>
<dbReference type="OrthoDB" id="6388442at2759"/>
<dbReference type="AlphaFoldDB" id="A0A6A4VFR6"/>